<proteinExistence type="inferred from homology"/>
<keyword evidence="15" id="KW-0732">Signal</keyword>
<evidence type="ECO:0000256" key="6">
    <source>
        <dbReference type="ARBA" id="ARBA00022641"/>
    </source>
</evidence>
<dbReference type="AlphaFoldDB" id="A0A7K4JBR8"/>
<comment type="caution">
    <text evidence="16">The sequence shown here is derived from an EMBL/GenBank/DDBJ whole genome shotgun (WGS) entry which is preliminary data.</text>
</comment>
<dbReference type="InterPro" id="IPR001695">
    <property type="entry name" value="Lysyl_oxidase"/>
</dbReference>
<comment type="catalytic activity">
    <reaction evidence="12 13">
        <text>L-lysyl-[protein] + O2 + H2O = (S)-2-amino-6-oxohexanoyl-[protein] + H2O2 + NH4(+)</text>
        <dbReference type="Rhea" id="RHEA:24544"/>
        <dbReference type="Rhea" id="RHEA-COMP:9752"/>
        <dbReference type="Rhea" id="RHEA-COMP:12448"/>
        <dbReference type="ChEBI" id="CHEBI:15377"/>
        <dbReference type="ChEBI" id="CHEBI:15379"/>
        <dbReference type="ChEBI" id="CHEBI:16240"/>
        <dbReference type="ChEBI" id="CHEBI:28938"/>
        <dbReference type="ChEBI" id="CHEBI:29969"/>
        <dbReference type="ChEBI" id="CHEBI:131803"/>
        <dbReference type="EC" id="1.4.3.13"/>
    </reaction>
</comment>
<dbReference type="Proteomes" id="UP000531151">
    <property type="component" value="Unassembled WGS sequence"/>
</dbReference>
<evidence type="ECO:0000256" key="13">
    <source>
        <dbReference type="RuleBase" id="RU367046"/>
    </source>
</evidence>
<dbReference type="GO" id="GO:0005615">
    <property type="term" value="C:extracellular space"/>
    <property type="evidence" value="ECO:0007669"/>
    <property type="project" value="UniProtKB-UniRule"/>
</dbReference>
<organism evidence="16 17">
    <name type="scientific">Geococcyx californianus</name>
    <name type="common">Greater roadrunner</name>
    <name type="synonym">Saurothera californiana</name>
    <dbReference type="NCBI Taxonomy" id="8947"/>
    <lineage>
        <taxon>Eukaryota</taxon>
        <taxon>Metazoa</taxon>
        <taxon>Chordata</taxon>
        <taxon>Craniata</taxon>
        <taxon>Vertebrata</taxon>
        <taxon>Euteleostomi</taxon>
        <taxon>Archelosauria</taxon>
        <taxon>Archosauria</taxon>
        <taxon>Dinosauria</taxon>
        <taxon>Saurischia</taxon>
        <taxon>Theropoda</taxon>
        <taxon>Coelurosauria</taxon>
        <taxon>Aves</taxon>
        <taxon>Neognathae</taxon>
        <taxon>Neoaves</taxon>
        <taxon>Otidimorphae</taxon>
        <taxon>Cuculiformes</taxon>
        <taxon>Neomorphidae</taxon>
        <taxon>Geococcyx</taxon>
    </lineage>
</organism>
<evidence type="ECO:0000256" key="10">
    <source>
        <dbReference type="ARBA" id="ARBA00023008"/>
    </source>
</evidence>
<dbReference type="OrthoDB" id="547291at2759"/>
<feature type="compositionally biased region" description="Low complexity" evidence="14">
    <location>
        <begin position="92"/>
        <end position="144"/>
    </location>
</feature>
<comment type="PTM">
    <text evidence="13">The lysine tyrosylquinone cross-link (LTQ) is generated by condensation of the epsilon-amino group of a lysine with a topaquinone produced by oxidation of tyrosine.</text>
</comment>
<dbReference type="InterPro" id="IPR050912">
    <property type="entry name" value="LOX-like_protein"/>
</dbReference>
<dbReference type="PRINTS" id="PR00074">
    <property type="entry name" value="LYSYLOXIDASE"/>
</dbReference>
<keyword evidence="17" id="KW-1185">Reference proteome</keyword>
<evidence type="ECO:0000256" key="1">
    <source>
        <dbReference type="ARBA" id="ARBA00001935"/>
    </source>
</evidence>
<dbReference type="PANTHER" id="PTHR45817">
    <property type="entry name" value="LYSYL OXIDASE-LIKE-RELATED"/>
    <property type="match status" value="1"/>
</dbReference>
<gene>
    <name evidence="16" type="primary">Lox</name>
    <name evidence="16" type="ORF">GEOCAL_R08692</name>
</gene>
<keyword evidence="6" id="KW-0765">Sulfation</keyword>
<dbReference type="InterPro" id="IPR019828">
    <property type="entry name" value="Lysyl_oxidase_CS"/>
</dbReference>
<name>A0A7K4JBR8_GEOCA</name>
<keyword evidence="7 13" id="KW-0479">Metal-binding</keyword>
<accession>A0A7K4JBR8</accession>
<keyword evidence="8 13" id="KW-0801">TPQ</keyword>
<keyword evidence="4 13" id="KW-0886">LTQ</keyword>
<dbReference type="GO" id="GO:0004720">
    <property type="term" value="F:protein-lysine 6-oxidase activity"/>
    <property type="evidence" value="ECO:0007669"/>
    <property type="project" value="UniProtKB-UniRule"/>
</dbReference>
<evidence type="ECO:0000256" key="15">
    <source>
        <dbReference type="SAM" id="SignalP"/>
    </source>
</evidence>
<evidence type="ECO:0000256" key="5">
    <source>
        <dbReference type="ARBA" id="ARBA00022525"/>
    </source>
</evidence>
<keyword evidence="11" id="KW-1015">Disulfide bond</keyword>
<comment type="similarity">
    <text evidence="3 13">Belongs to the lysyl oxidase family.</text>
</comment>
<evidence type="ECO:0000256" key="8">
    <source>
        <dbReference type="ARBA" id="ARBA00022772"/>
    </source>
</evidence>
<comment type="function">
    <text evidence="13">Mediates the post-translational oxidative deamination of lysine residues on target proteins leading to the formation of deaminated lysine (allysine).</text>
</comment>
<dbReference type="Pfam" id="PF01186">
    <property type="entry name" value="Lysyl_oxidase"/>
    <property type="match status" value="1"/>
</dbReference>
<evidence type="ECO:0000256" key="11">
    <source>
        <dbReference type="ARBA" id="ARBA00023157"/>
    </source>
</evidence>
<dbReference type="PROSITE" id="PS00926">
    <property type="entry name" value="LYSYL_OXIDASE"/>
    <property type="match status" value="1"/>
</dbReference>
<comment type="subcellular location">
    <subcellularLocation>
        <location evidence="2 13">Secreted</location>
        <location evidence="2 13">Extracellular space</location>
    </subcellularLocation>
</comment>
<feature type="compositionally biased region" description="Low complexity" evidence="14">
    <location>
        <begin position="177"/>
        <end position="187"/>
    </location>
</feature>
<keyword evidence="10 13" id="KW-0186">Copper</keyword>
<evidence type="ECO:0000256" key="7">
    <source>
        <dbReference type="ARBA" id="ARBA00022723"/>
    </source>
</evidence>
<feature type="chain" id="PRO_5029663658" description="Lysyl oxidase homolog" evidence="15">
    <location>
        <begin position="28"/>
        <end position="460"/>
    </location>
</feature>
<feature type="signal peptide" evidence="15">
    <location>
        <begin position="1"/>
        <end position="27"/>
    </location>
</feature>
<feature type="non-terminal residue" evidence="16">
    <location>
        <position position="460"/>
    </location>
</feature>
<dbReference type="EMBL" id="VWPV01019010">
    <property type="protein sequence ID" value="NWH62367.1"/>
    <property type="molecule type" value="Genomic_DNA"/>
</dbReference>
<dbReference type="GO" id="GO:0030199">
    <property type="term" value="P:collagen fibril organization"/>
    <property type="evidence" value="ECO:0007669"/>
    <property type="project" value="TreeGrafter"/>
</dbReference>
<evidence type="ECO:0000313" key="16">
    <source>
        <dbReference type="EMBL" id="NWH62367.1"/>
    </source>
</evidence>
<protein>
    <recommendedName>
        <fullName evidence="13">Lysyl oxidase homolog</fullName>
        <ecNumber evidence="13">1.4.3.13</ecNumber>
    </recommendedName>
</protein>
<dbReference type="GO" id="GO:0005507">
    <property type="term" value="F:copper ion binding"/>
    <property type="evidence" value="ECO:0007669"/>
    <property type="project" value="UniProtKB-UniRule"/>
</dbReference>
<evidence type="ECO:0000256" key="3">
    <source>
        <dbReference type="ARBA" id="ARBA00007492"/>
    </source>
</evidence>
<evidence type="ECO:0000256" key="14">
    <source>
        <dbReference type="SAM" id="MobiDB-lite"/>
    </source>
</evidence>
<evidence type="ECO:0000256" key="4">
    <source>
        <dbReference type="ARBA" id="ARBA00022477"/>
    </source>
</evidence>
<reference evidence="16 17" key="1">
    <citation type="submission" date="2019-09" db="EMBL/GenBank/DDBJ databases">
        <title>Bird 10,000 Genomes (B10K) Project - Family phase.</title>
        <authorList>
            <person name="Zhang G."/>
        </authorList>
    </citation>
    <scope>NUCLEOTIDE SEQUENCE [LARGE SCALE GENOMIC DNA]</scope>
    <source>
        <strain evidence="16">B10K-CU-031-07</strain>
        <tissue evidence="16">Muscle</tissue>
    </source>
</reference>
<evidence type="ECO:0000313" key="17">
    <source>
        <dbReference type="Proteomes" id="UP000531151"/>
    </source>
</evidence>
<comment type="cofactor">
    <cofactor evidence="1 13">
        <name>Cu cation</name>
        <dbReference type="ChEBI" id="CHEBI:23378"/>
    </cofactor>
</comment>
<dbReference type="PANTHER" id="PTHR45817:SF6">
    <property type="entry name" value="PROTEIN-LYSINE 6-OXIDASE"/>
    <property type="match status" value="1"/>
</dbReference>
<evidence type="ECO:0000256" key="9">
    <source>
        <dbReference type="ARBA" id="ARBA00023002"/>
    </source>
</evidence>
<feature type="non-terminal residue" evidence="16">
    <location>
        <position position="1"/>
    </location>
</feature>
<keyword evidence="9 13" id="KW-0560">Oxidoreductase</keyword>
<evidence type="ECO:0000256" key="12">
    <source>
        <dbReference type="ARBA" id="ARBA00047861"/>
    </source>
</evidence>
<keyword evidence="5 13" id="KW-0964">Secreted</keyword>
<dbReference type="EC" id="1.4.3.13" evidence="13"/>
<sequence length="460" mass="50685">MHFSPPALLLAQLHACIYWSCLCPAGCQQLPRRDPPPPPAAWRQRIQWENNGQVFSLLSLGSQYQPPRRRQAAEPAGSPVLLLRNNASVPRGAANRAAAAEPQPAASAHPAASAQPQLAAATRAASAHPQPASAHPQPGAASSRGGSGGRHWFQAGYQAPSAGGRAAQRSQGPTSPARSSSAGTDGSRSGGGAGGMPPLSNLRAGRDDVMVGDDPYNPYKYTDDNPYYNYYDTYERPRQGSRYRPGYGTGYFQYGLPDLVPDPYYIQASTYVQRMSMYNLRCAAEENCLASSAYRADVRDYDNRVLLRFPQRVKNQGTSDFLPSRPRYSWEWHSCHQHYHSMDEFSHYDLLDASSHRKVAEGHKASFCLEDTSCDYGYYRRYACTAHTQGLSPGCYDTYNADIDCQWIDITDVKPGNYILKVSVNPSYLVPESDYSNNIVRCDIRYTGHHAYASGCTISP</sequence>
<feature type="region of interest" description="Disordered" evidence="14">
    <location>
        <begin position="92"/>
        <end position="218"/>
    </location>
</feature>
<evidence type="ECO:0000256" key="2">
    <source>
        <dbReference type="ARBA" id="ARBA00004239"/>
    </source>
</evidence>